<protein>
    <submittedName>
        <fullName evidence="1">Uncharacterized protein</fullName>
    </submittedName>
</protein>
<accession>G2XSQ0</accession>
<dbReference type="Gene3D" id="3.50.50.60">
    <property type="entry name" value="FAD/NAD(P)-binding domain"/>
    <property type="match status" value="1"/>
</dbReference>
<dbReference type="InterPro" id="IPR036188">
    <property type="entry name" value="FAD/NAD-bd_sf"/>
</dbReference>
<gene>
    <name evidence="1" type="ORF">BofuT4_uP063700.1</name>
</gene>
<dbReference type="EMBL" id="FQ790262">
    <property type="protein sequence ID" value="CCD33768.1"/>
    <property type="molecule type" value="Genomic_DNA"/>
</dbReference>
<proteinExistence type="predicted"/>
<organism evidence="1 2">
    <name type="scientific">Botryotinia fuckeliana (strain T4)</name>
    <name type="common">Noble rot fungus</name>
    <name type="synonym">Botrytis cinerea</name>
    <dbReference type="NCBI Taxonomy" id="999810"/>
    <lineage>
        <taxon>Eukaryota</taxon>
        <taxon>Fungi</taxon>
        <taxon>Dikarya</taxon>
        <taxon>Ascomycota</taxon>
        <taxon>Pezizomycotina</taxon>
        <taxon>Leotiomycetes</taxon>
        <taxon>Helotiales</taxon>
        <taxon>Sclerotiniaceae</taxon>
        <taxon>Botrytis</taxon>
    </lineage>
</organism>
<dbReference type="AlphaFoldDB" id="G2XSQ0"/>
<name>G2XSQ0_BOTF4</name>
<evidence type="ECO:0000313" key="2">
    <source>
        <dbReference type="Proteomes" id="UP000008177"/>
    </source>
</evidence>
<reference evidence="2" key="1">
    <citation type="journal article" date="2011" name="PLoS Genet.">
        <title>Genomic analysis of the necrotrophic fungal pathogens Sclerotinia sclerotiorum and Botrytis cinerea.</title>
        <authorList>
            <person name="Amselem J."/>
            <person name="Cuomo C.A."/>
            <person name="van Kan J.A."/>
            <person name="Viaud M."/>
            <person name="Benito E.P."/>
            <person name="Couloux A."/>
            <person name="Coutinho P.M."/>
            <person name="de Vries R.P."/>
            <person name="Dyer P.S."/>
            <person name="Fillinger S."/>
            <person name="Fournier E."/>
            <person name="Gout L."/>
            <person name="Hahn M."/>
            <person name="Kohn L."/>
            <person name="Lapalu N."/>
            <person name="Plummer K.M."/>
            <person name="Pradier J.M."/>
            <person name="Quevillon E."/>
            <person name="Sharon A."/>
            <person name="Simon A."/>
            <person name="ten Have A."/>
            <person name="Tudzynski B."/>
            <person name="Tudzynski P."/>
            <person name="Wincker P."/>
            <person name="Andrew M."/>
            <person name="Anthouard V."/>
            <person name="Beever R.E."/>
            <person name="Beffa R."/>
            <person name="Benoit I."/>
            <person name="Bouzid O."/>
            <person name="Brault B."/>
            <person name="Chen Z."/>
            <person name="Choquer M."/>
            <person name="Collemare J."/>
            <person name="Cotton P."/>
            <person name="Danchin E.G."/>
            <person name="Da Silva C."/>
            <person name="Gautier A."/>
            <person name="Giraud C."/>
            <person name="Giraud T."/>
            <person name="Gonzalez C."/>
            <person name="Grossetete S."/>
            <person name="Guldener U."/>
            <person name="Henrissat B."/>
            <person name="Howlett B.J."/>
            <person name="Kodira C."/>
            <person name="Kretschmer M."/>
            <person name="Lappartient A."/>
            <person name="Leroch M."/>
            <person name="Levis C."/>
            <person name="Mauceli E."/>
            <person name="Neuveglise C."/>
            <person name="Oeser B."/>
            <person name="Pearson M."/>
            <person name="Poulain J."/>
            <person name="Poussereau N."/>
            <person name="Quesneville H."/>
            <person name="Rascle C."/>
            <person name="Schumacher J."/>
            <person name="Segurens B."/>
            <person name="Sexton A."/>
            <person name="Silva E."/>
            <person name="Sirven C."/>
            <person name="Soanes D.M."/>
            <person name="Talbot N.J."/>
            <person name="Templeton M."/>
            <person name="Yandava C."/>
            <person name="Yarden O."/>
            <person name="Zeng Q."/>
            <person name="Rollins J.A."/>
            <person name="Lebrun M.H."/>
            <person name="Dickman M."/>
        </authorList>
    </citation>
    <scope>NUCLEOTIDE SEQUENCE [LARGE SCALE GENOMIC DNA]</scope>
    <source>
        <strain evidence="2">T4</strain>
    </source>
</reference>
<sequence>MHAGGHALQLSSSVTFYTNGSEELIKEFRSALDTTPQMNVDSRSIKKILKNLPGAEVTIQSEDGTEKTEEFLGAALKVR</sequence>
<dbReference type="HOGENOM" id="CLU_2605741_0_0_1"/>
<evidence type="ECO:0000313" key="1">
    <source>
        <dbReference type="EMBL" id="CCD33768.1"/>
    </source>
</evidence>
<dbReference type="InParanoid" id="G2XSQ0"/>
<dbReference type="Proteomes" id="UP000008177">
    <property type="component" value="Unplaced contigs"/>
</dbReference>